<evidence type="ECO:0000256" key="1">
    <source>
        <dbReference type="ARBA" id="ARBA00022741"/>
    </source>
</evidence>
<feature type="domain" description="Protein kinase" evidence="4">
    <location>
        <begin position="186"/>
        <end position="431"/>
    </location>
</feature>
<dbReference type="AlphaFoldDB" id="A0A4U5N5S8"/>
<name>A0A4U5N5S8_STECR</name>
<feature type="compositionally biased region" description="Low complexity" evidence="3">
    <location>
        <begin position="44"/>
        <end position="55"/>
    </location>
</feature>
<dbReference type="InterPro" id="IPR011009">
    <property type="entry name" value="Kinase-like_dom_sf"/>
</dbReference>
<dbReference type="OrthoDB" id="5782147at2759"/>
<dbReference type="InterPro" id="IPR050198">
    <property type="entry name" value="Non-receptor_tyrosine_kinases"/>
</dbReference>
<sequence length="431" mass="49707">MSFILNLIEKWTRRKSTKRRKSSTAMGVDNVSIASEESVESAASSTDSHLSGGSSVAWGAGPASGSHRKRRIDEYLHSLPFYFSSWLDDLDLQTQLLANPRDAFLIAWPRKPDERSPTYRKWHLVLLQKDEVMVKVKVIYWKKSFVISHDKAINLEEFIRSQGLRMVSRPWRMQPEQITNQLPITPNLAFPLDSNVFPLGRIAQRTMNFDVERRVPVMTLEISEMTPEEKVAITAEAERFRNFGSTRIWRLWGLVDTSETTMTLVLEDIFYGSVAEYIRSSRRGAQQLRNFAVHIAEGLRYIEKRGLVHRRLCLDVCLLTYQYNVKVALYGLSGEQLIAHDDNFEDVDRCRWVPADCLPVMDDGPHLPYDLSCTVHTFGTMLWSIRAGRAHTMLWSMFHGAILPFEDEPAERIKKPAHSAWRIRCFRSRTS</sequence>
<dbReference type="Pfam" id="PF07714">
    <property type="entry name" value="PK_Tyr_Ser-Thr"/>
    <property type="match status" value="1"/>
</dbReference>
<feature type="region of interest" description="Disordered" evidence="3">
    <location>
        <begin position="44"/>
        <end position="66"/>
    </location>
</feature>
<evidence type="ECO:0000259" key="4">
    <source>
        <dbReference type="PROSITE" id="PS50011"/>
    </source>
</evidence>
<proteinExistence type="predicted"/>
<keyword evidence="6" id="KW-1185">Reference proteome</keyword>
<gene>
    <name evidence="5" type="ORF">L596_018750</name>
</gene>
<comment type="caution">
    <text evidence="5">The sequence shown here is derived from an EMBL/GenBank/DDBJ whole genome shotgun (WGS) entry which is preliminary data.</text>
</comment>
<dbReference type="GO" id="GO:0004672">
    <property type="term" value="F:protein kinase activity"/>
    <property type="evidence" value="ECO:0007669"/>
    <property type="project" value="InterPro"/>
</dbReference>
<reference evidence="5 6" key="1">
    <citation type="journal article" date="2015" name="Genome Biol.">
        <title>Comparative genomics of Steinernema reveals deeply conserved gene regulatory networks.</title>
        <authorList>
            <person name="Dillman A.R."/>
            <person name="Macchietto M."/>
            <person name="Porter C.F."/>
            <person name="Rogers A."/>
            <person name="Williams B."/>
            <person name="Antoshechkin I."/>
            <person name="Lee M.M."/>
            <person name="Goodwin Z."/>
            <person name="Lu X."/>
            <person name="Lewis E.E."/>
            <person name="Goodrich-Blair H."/>
            <person name="Stock S.P."/>
            <person name="Adams B.J."/>
            <person name="Sternberg P.W."/>
            <person name="Mortazavi A."/>
        </authorList>
    </citation>
    <scope>NUCLEOTIDE SEQUENCE [LARGE SCALE GENOMIC DNA]</scope>
    <source>
        <strain evidence="5 6">ALL</strain>
    </source>
</reference>
<evidence type="ECO:0000256" key="3">
    <source>
        <dbReference type="SAM" id="MobiDB-lite"/>
    </source>
</evidence>
<dbReference type="PANTHER" id="PTHR24418">
    <property type="entry name" value="TYROSINE-PROTEIN KINASE"/>
    <property type="match status" value="1"/>
</dbReference>
<organism evidence="5 6">
    <name type="scientific">Steinernema carpocapsae</name>
    <name type="common">Entomopathogenic nematode</name>
    <dbReference type="NCBI Taxonomy" id="34508"/>
    <lineage>
        <taxon>Eukaryota</taxon>
        <taxon>Metazoa</taxon>
        <taxon>Ecdysozoa</taxon>
        <taxon>Nematoda</taxon>
        <taxon>Chromadorea</taxon>
        <taxon>Rhabditida</taxon>
        <taxon>Tylenchina</taxon>
        <taxon>Panagrolaimomorpha</taxon>
        <taxon>Strongyloidoidea</taxon>
        <taxon>Steinernematidae</taxon>
        <taxon>Steinernema</taxon>
    </lineage>
</organism>
<dbReference type="Proteomes" id="UP000298663">
    <property type="component" value="Unassembled WGS sequence"/>
</dbReference>
<reference evidence="5 6" key="2">
    <citation type="journal article" date="2019" name="G3 (Bethesda)">
        <title>Hybrid Assembly of the Genome of the Entomopathogenic Nematode Steinernema carpocapsae Identifies the X-Chromosome.</title>
        <authorList>
            <person name="Serra L."/>
            <person name="Macchietto M."/>
            <person name="Macias-Munoz A."/>
            <person name="McGill C.J."/>
            <person name="Rodriguez I.M."/>
            <person name="Rodriguez B."/>
            <person name="Murad R."/>
            <person name="Mortazavi A."/>
        </authorList>
    </citation>
    <scope>NUCLEOTIDE SEQUENCE [LARGE SCALE GENOMIC DNA]</scope>
    <source>
        <strain evidence="5 6">ALL</strain>
    </source>
</reference>
<keyword evidence="1" id="KW-0547">Nucleotide-binding</keyword>
<evidence type="ECO:0000256" key="2">
    <source>
        <dbReference type="ARBA" id="ARBA00022840"/>
    </source>
</evidence>
<dbReference type="SUPFAM" id="SSF56112">
    <property type="entry name" value="Protein kinase-like (PK-like)"/>
    <property type="match status" value="1"/>
</dbReference>
<evidence type="ECO:0000313" key="5">
    <source>
        <dbReference type="EMBL" id="TKR77848.1"/>
    </source>
</evidence>
<protein>
    <recommendedName>
        <fullName evidence="4">Protein kinase domain-containing protein</fullName>
    </recommendedName>
</protein>
<dbReference type="PROSITE" id="PS50011">
    <property type="entry name" value="PROTEIN_KINASE_DOM"/>
    <property type="match status" value="1"/>
</dbReference>
<dbReference type="GO" id="GO:0005524">
    <property type="term" value="F:ATP binding"/>
    <property type="evidence" value="ECO:0007669"/>
    <property type="project" value="UniProtKB-KW"/>
</dbReference>
<dbReference type="InterPro" id="IPR000719">
    <property type="entry name" value="Prot_kinase_dom"/>
</dbReference>
<dbReference type="STRING" id="34508.A0A4U5N5S8"/>
<dbReference type="InterPro" id="IPR001245">
    <property type="entry name" value="Ser-Thr/Tyr_kinase_cat_dom"/>
</dbReference>
<dbReference type="Gene3D" id="1.10.510.10">
    <property type="entry name" value="Transferase(Phosphotransferase) domain 1"/>
    <property type="match status" value="1"/>
</dbReference>
<evidence type="ECO:0000313" key="6">
    <source>
        <dbReference type="Proteomes" id="UP000298663"/>
    </source>
</evidence>
<dbReference type="EMBL" id="AZBU02000005">
    <property type="protein sequence ID" value="TKR77848.1"/>
    <property type="molecule type" value="Genomic_DNA"/>
</dbReference>
<accession>A0A4U5N5S8</accession>
<keyword evidence="2" id="KW-0067">ATP-binding</keyword>